<feature type="region of interest" description="Disordered" evidence="1">
    <location>
        <begin position="528"/>
        <end position="548"/>
    </location>
</feature>
<dbReference type="SUPFAM" id="SSF46689">
    <property type="entry name" value="Homeodomain-like"/>
    <property type="match status" value="1"/>
</dbReference>
<dbReference type="EMBL" id="CM012458">
    <property type="protein sequence ID" value="RVE57230.1"/>
    <property type="molecule type" value="Genomic_DNA"/>
</dbReference>
<feature type="compositionally biased region" description="Acidic residues" evidence="1">
    <location>
        <begin position="957"/>
        <end position="972"/>
    </location>
</feature>
<dbReference type="PANTHER" id="PTHR16124:SF3">
    <property type="entry name" value="MIS18-BINDING PROTEIN 1"/>
    <property type="match status" value="1"/>
</dbReference>
<dbReference type="InterPro" id="IPR009057">
    <property type="entry name" value="Homeodomain-like_sf"/>
</dbReference>
<dbReference type="InterPro" id="IPR039110">
    <property type="entry name" value="KNL2-like"/>
</dbReference>
<dbReference type="Pfam" id="PF23082">
    <property type="entry name" value="Myb_DNA-binding_2"/>
    <property type="match status" value="1"/>
</dbReference>
<organism evidence="4 5">
    <name type="scientific">Oryzias javanicus</name>
    <name type="common">Javanese ricefish</name>
    <name type="synonym">Aplocheilus javanicus</name>
    <dbReference type="NCBI Taxonomy" id="123683"/>
    <lineage>
        <taxon>Eukaryota</taxon>
        <taxon>Metazoa</taxon>
        <taxon>Chordata</taxon>
        <taxon>Craniata</taxon>
        <taxon>Vertebrata</taxon>
        <taxon>Euteleostomi</taxon>
        <taxon>Actinopterygii</taxon>
        <taxon>Neopterygii</taxon>
        <taxon>Teleostei</taxon>
        <taxon>Neoteleostei</taxon>
        <taxon>Acanthomorphata</taxon>
        <taxon>Ovalentaria</taxon>
        <taxon>Atherinomorphae</taxon>
        <taxon>Beloniformes</taxon>
        <taxon>Adrianichthyidae</taxon>
        <taxon>Oryziinae</taxon>
        <taxon>Oryzias</taxon>
    </lineage>
</organism>
<gene>
    <name evidence="4" type="ORF">OJAV_G00214380</name>
</gene>
<dbReference type="InterPro" id="IPR015216">
    <property type="entry name" value="SANTA"/>
</dbReference>
<dbReference type="OrthoDB" id="118550at2759"/>
<dbReference type="PROSITE" id="PS50090">
    <property type="entry name" value="MYB_LIKE"/>
    <property type="match status" value="1"/>
</dbReference>
<feature type="compositionally biased region" description="Basic residues" evidence="1">
    <location>
        <begin position="684"/>
        <end position="693"/>
    </location>
</feature>
<feature type="region of interest" description="Disordered" evidence="1">
    <location>
        <begin position="205"/>
        <end position="226"/>
    </location>
</feature>
<proteinExistence type="predicted"/>
<evidence type="ECO:0000259" key="2">
    <source>
        <dbReference type="PROSITE" id="PS50090"/>
    </source>
</evidence>
<feature type="compositionally biased region" description="Polar residues" evidence="1">
    <location>
        <begin position="773"/>
        <end position="782"/>
    </location>
</feature>
<evidence type="ECO:0000256" key="1">
    <source>
        <dbReference type="SAM" id="MobiDB-lite"/>
    </source>
</evidence>
<feature type="compositionally biased region" description="Low complexity" evidence="1">
    <location>
        <begin position="533"/>
        <end position="548"/>
    </location>
</feature>
<dbReference type="SMART" id="SM00717">
    <property type="entry name" value="SANT"/>
    <property type="match status" value="1"/>
</dbReference>
<dbReference type="InterPro" id="IPR017884">
    <property type="entry name" value="SANT_dom"/>
</dbReference>
<feature type="compositionally biased region" description="Low complexity" evidence="1">
    <location>
        <begin position="342"/>
        <end position="351"/>
    </location>
</feature>
<feature type="domain" description="SANT" evidence="3">
    <location>
        <begin position="724"/>
        <end position="767"/>
    </location>
</feature>
<dbReference type="InterPro" id="IPR001005">
    <property type="entry name" value="SANT/Myb"/>
</dbReference>
<feature type="region of interest" description="Disordered" evidence="1">
    <location>
        <begin position="587"/>
        <end position="733"/>
    </location>
</feature>
<dbReference type="Pfam" id="PF09133">
    <property type="entry name" value="SANTA"/>
    <property type="match status" value="1"/>
</dbReference>
<dbReference type="PANTHER" id="PTHR16124">
    <property type="entry name" value="MIS18-BINDING PROTEIN 1"/>
    <property type="match status" value="1"/>
</dbReference>
<feature type="region of interest" description="Disordered" evidence="1">
    <location>
        <begin position="763"/>
        <end position="804"/>
    </location>
</feature>
<feature type="compositionally biased region" description="Low complexity" evidence="1">
    <location>
        <begin position="795"/>
        <end position="804"/>
    </location>
</feature>
<protein>
    <submittedName>
        <fullName evidence="4">Uncharacterized protein</fullName>
    </submittedName>
</protein>
<sequence>MASYHLLQRSYSNFESPAKVFAQLKSKVQKEAKSTKMGKNGACRVREEFRPVFHSPKKTNFWMTGESTDTRGFDSDLNEANALTLSPITSPQKTFDCPRSDDKLLDETPTLEFARPLKDHLFLESTAVSHPMSSVSRCLAVERGRPIRGSDRSPVKAAGRDAPENRRAPLVIGCSPNALFSPMRNRKRKLEQHEFGKTIGVKEETKKDKHLQMDGKSSASGKDVNHRMTAGGVRGGGGGGGCVNQPEILNDHMFTPRNKDQKLDCSVAVERLPFMSPAKMFAFLKERENKIQKLDAHINSSRRDLFGNLHQTEDIPLPAAENHVDDAPGRCTPAQESVGNTSDSQSDSSRSACPPRTSMSPAPVLLEDPLVLNSPQITIPKKCETKLGLRHWPNQRKFPVENVIYLKKWLLMRSSNGLFVDGIHREDNIPWHSNIIVERVSKSMLKTVSGRVYILVGGMLTNVASDFPKWLLQKFANGFPADWKELYEKFLSESKEKKKKKNDKKCIQAAKRPEAASVSCSARKQRLRALKTPDVSPPSSSVSTKVSRSGRVIKPPLEYWKGGRVILDAQMNVTIHECYNSILSDSMAESQTPSEEPVRGSLPRSKGKKCSSFPAVEEVSVPVRKIKRPQKQGKNGPKPGNFPDSSDASPGACSSTDKRRTRQTGNTDKPVTRLSKEEFAKPRMTNRSRRRNKKAEEQQKSIKIPPTVNPLPTSKKHCTQKPIQEEHEWTEEELSKLQEVLSRYPKHVAGYWEKVARMVGTRTAEECHKKHTSQGASHSPTKTNRKQKKGKADAAKPPAVKQPVISAKAGTLKRKQQVRQFLETLPKDDMNDAFSSTYMQNKRFEIPSLCSSDDHDSMLGDLEFQTPKSACFPEVKTPQCLHITPGMMGSPNTNNDDKYVYQLQKRMKKNQFNVRKNPVPSKKFLPTPGVKQVMRRCGETENTSFVVWEMFPGKDEESAESGEEEDYYFSDD</sequence>
<feature type="compositionally biased region" description="Polar residues" evidence="1">
    <location>
        <begin position="643"/>
        <end position="655"/>
    </location>
</feature>
<dbReference type="PROSITE" id="PS51293">
    <property type="entry name" value="SANT"/>
    <property type="match status" value="1"/>
</dbReference>
<keyword evidence="5" id="KW-1185">Reference proteome</keyword>
<feature type="compositionally biased region" description="Basic and acidic residues" evidence="1">
    <location>
        <begin position="670"/>
        <end position="681"/>
    </location>
</feature>
<evidence type="ECO:0000313" key="4">
    <source>
        <dbReference type="EMBL" id="RVE57230.1"/>
    </source>
</evidence>
<name>A0A3S2PPB5_ORYJA</name>
<feature type="region of interest" description="Disordered" evidence="1">
    <location>
        <begin position="320"/>
        <end position="364"/>
    </location>
</feature>
<dbReference type="CDD" id="cd00167">
    <property type="entry name" value="SANT"/>
    <property type="match status" value="1"/>
</dbReference>
<dbReference type="Proteomes" id="UP000283210">
    <property type="component" value="Chromosome 22"/>
</dbReference>
<dbReference type="GO" id="GO:0000775">
    <property type="term" value="C:chromosome, centromeric region"/>
    <property type="evidence" value="ECO:0007669"/>
    <property type="project" value="TreeGrafter"/>
</dbReference>
<evidence type="ECO:0000313" key="5">
    <source>
        <dbReference type="Proteomes" id="UP000283210"/>
    </source>
</evidence>
<reference evidence="4 5" key="2">
    <citation type="submission" date="2019-01" db="EMBL/GenBank/DDBJ databases">
        <title>A chromosome length genome reference of the Java medaka (oryzias javanicus).</title>
        <authorList>
            <person name="Herpin A."/>
            <person name="Takehana Y."/>
            <person name="Naruse K."/>
            <person name="Ansai S."/>
            <person name="Kawaguchi M."/>
        </authorList>
    </citation>
    <scope>NUCLEOTIDE SEQUENCE [LARGE SCALE GENOMIC DNA]</scope>
    <source>
        <strain evidence="4">RS831</strain>
        <tissue evidence="4">Whole body</tissue>
    </source>
</reference>
<evidence type="ECO:0000259" key="3">
    <source>
        <dbReference type="PROSITE" id="PS51293"/>
    </source>
</evidence>
<feature type="domain" description="Myb-like" evidence="2">
    <location>
        <begin position="721"/>
        <end position="770"/>
    </location>
</feature>
<feature type="region of interest" description="Disordered" evidence="1">
    <location>
        <begin position="953"/>
        <end position="972"/>
    </location>
</feature>
<accession>A0A3S2PPB5</accession>
<dbReference type="AlphaFoldDB" id="A0A3S2PPB5"/>
<dbReference type="Gene3D" id="1.10.10.60">
    <property type="entry name" value="Homeodomain-like"/>
    <property type="match status" value="1"/>
</dbReference>
<reference evidence="4 5" key="1">
    <citation type="submission" date="2018-11" db="EMBL/GenBank/DDBJ databases">
        <authorList>
            <person name="Lopez-Roques C."/>
            <person name="Donnadieu C."/>
            <person name="Bouchez O."/>
            <person name="Klopp C."/>
            <person name="Cabau C."/>
            <person name="Zahm M."/>
        </authorList>
    </citation>
    <scope>NUCLEOTIDE SEQUENCE [LARGE SCALE GENOMIC DNA]</scope>
    <source>
        <strain evidence="4">RS831</strain>
        <tissue evidence="4">Whole body</tissue>
    </source>
</reference>